<evidence type="ECO:0000313" key="2">
    <source>
        <dbReference type="Proteomes" id="UP001203284"/>
    </source>
</evidence>
<accession>A0ABT0DFE4</accession>
<dbReference type="EMBL" id="JALKCH010000013">
    <property type="protein sequence ID" value="MCK0198686.1"/>
    <property type="molecule type" value="Genomic_DNA"/>
</dbReference>
<organism evidence="1 2">
    <name type="scientific">Ancylobacter crimeensis</name>
    <dbReference type="NCBI Taxonomy" id="2579147"/>
    <lineage>
        <taxon>Bacteria</taxon>
        <taxon>Pseudomonadati</taxon>
        <taxon>Pseudomonadota</taxon>
        <taxon>Alphaproteobacteria</taxon>
        <taxon>Hyphomicrobiales</taxon>
        <taxon>Xanthobacteraceae</taxon>
        <taxon>Ancylobacter</taxon>
    </lineage>
</organism>
<dbReference type="Proteomes" id="UP001203284">
    <property type="component" value="Unassembled WGS sequence"/>
</dbReference>
<dbReference type="RefSeq" id="WP_247030583.1">
    <property type="nucleotide sequence ID" value="NZ_JALKCH010000013.1"/>
</dbReference>
<protein>
    <submittedName>
        <fullName evidence="1">HD domain-containing protein</fullName>
    </submittedName>
</protein>
<sequence length="156" mass="17295">MDETAPRSLTCRLAEALHAGQTDKAGQPYFRHLERVVRHLLARWPDATHDEIDAAWLHDALEDTAATRRSLIAAGISSEAVRIIEAVTRPEGVEYLRWLEDLAATADRSVLRVKLADNADNRDPQRVALLADGGRRLVERYEPAAALLEAGLRRAG</sequence>
<dbReference type="SUPFAM" id="SSF109604">
    <property type="entry name" value="HD-domain/PDEase-like"/>
    <property type="match status" value="1"/>
</dbReference>
<comment type="caution">
    <text evidence="1">The sequence shown here is derived from an EMBL/GenBank/DDBJ whole genome shotgun (WGS) entry which is preliminary data.</text>
</comment>
<dbReference type="Gene3D" id="1.10.3210.10">
    <property type="entry name" value="Hypothetical protein af1432"/>
    <property type="match status" value="1"/>
</dbReference>
<proteinExistence type="predicted"/>
<gene>
    <name evidence="1" type="ORF">MWN34_17450</name>
</gene>
<dbReference type="Pfam" id="PF13328">
    <property type="entry name" value="HD_4"/>
    <property type="match status" value="1"/>
</dbReference>
<evidence type="ECO:0000313" key="1">
    <source>
        <dbReference type="EMBL" id="MCK0198686.1"/>
    </source>
</evidence>
<reference evidence="1 2" key="1">
    <citation type="submission" date="2022-04" db="EMBL/GenBank/DDBJ databases">
        <authorList>
            <person name="Grouzdev D.S."/>
            <person name="Pantiukh K.S."/>
            <person name="Krutkina M.S."/>
        </authorList>
    </citation>
    <scope>NUCLEOTIDE SEQUENCE [LARGE SCALE GENOMIC DNA]</scope>
    <source>
        <strain evidence="1 2">6x-1</strain>
    </source>
</reference>
<name>A0ABT0DFE4_9HYPH</name>
<keyword evidence="2" id="KW-1185">Reference proteome</keyword>